<sequence>MLMKRTAVWAALSTIALGAPEFRRSTAGLGRTHRCVIPSSNGTASDSPAISRAFVKCATDSVIVFQEGVNYNVSTPISATNLSNVEIQMNGNLHLPQDITTVQTIVNGTSGTLYSDGEYWFTFKGPRIDYVGSSNVNDGWIYSYGQAWWDANPTNDTGLDSRPHLMSFDTTDGSLKYFKSRKPIAWNVQLQGDNITVSHAFIDAESTGSFPFNTDGFDVTATNVHISDSVIYNGDDAIAVQSGSHNVVFERNTIGYQSHGMSIGSLGEDQSDYANVSNIHFEDVTVIDAVYASRFKSWSGGQGIAKNITWKNIRVYNVTFPIFVTQSYTNQGSSETQLGDGSTTGRSNNASVMMQDFTWSDFTGSINSWRPGDGSCVSDPCWYNEGLPNLKHTESIIIECNTNSSCKDFTLNNIEVIPQTLAEPTVICINATSTLNPDLGFTCRNGTYLPH</sequence>
<evidence type="ECO:0000256" key="15">
    <source>
        <dbReference type="ARBA" id="ARBA00048766"/>
    </source>
</evidence>
<keyword evidence="5" id="KW-0677">Repeat</keyword>
<keyword evidence="8" id="KW-0325">Glycoprotein</keyword>
<dbReference type="Gene3D" id="2.160.20.10">
    <property type="entry name" value="Single-stranded right-handed beta-helix, Pectin lyase-like"/>
    <property type="match status" value="1"/>
</dbReference>
<dbReference type="EMBL" id="JAQJAN010000020">
    <property type="protein sequence ID" value="KAJ5703802.1"/>
    <property type="molecule type" value="Genomic_DNA"/>
</dbReference>
<comment type="subcellular location">
    <subcellularLocation>
        <location evidence="1">Secreted</location>
    </subcellularLocation>
</comment>
<dbReference type="PANTHER" id="PTHR31736:SF11">
    <property type="entry name" value="EXOPOLYGALACTURONASE C-RELATED"/>
    <property type="match status" value="1"/>
</dbReference>
<accession>A0AAD6HB63</accession>
<evidence type="ECO:0000256" key="6">
    <source>
        <dbReference type="ARBA" id="ARBA00022801"/>
    </source>
</evidence>
<dbReference type="GO" id="GO:0004650">
    <property type="term" value="F:polygalacturonase activity"/>
    <property type="evidence" value="ECO:0007669"/>
    <property type="project" value="InterPro"/>
</dbReference>
<evidence type="ECO:0000256" key="3">
    <source>
        <dbReference type="ARBA" id="ARBA00022525"/>
    </source>
</evidence>
<keyword evidence="4 17" id="KW-0732">Signal</keyword>
<keyword evidence="10" id="KW-0961">Cell wall biogenesis/degradation</keyword>
<evidence type="ECO:0000256" key="1">
    <source>
        <dbReference type="ARBA" id="ARBA00004613"/>
    </source>
</evidence>
<dbReference type="GO" id="GO:0005576">
    <property type="term" value="C:extracellular region"/>
    <property type="evidence" value="ECO:0007669"/>
    <property type="project" value="UniProtKB-SubCell"/>
</dbReference>
<evidence type="ECO:0000256" key="4">
    <source>
        <dbReference type="ARBA" id="ARBA00022729"/>
    </source>
</evidence>
<comment type="caution">
    <text evidence="18">The sequence shown here is derived from an EMBL/GenBank/DDBJ whole genome shotgun (WGS) entry which is preliminary data.</text>
</comment>
<keyword evidence="19" id="KW-1185">Reference proteome</keyword>
<dbReference type="EC" id="3.2.1.67" evidence="12"/>
<dbReference type="GO" id="GO:0071555">
    <property type="term" value="P:cell wall organization"/>
    <property type="evidence" value="ECO:0007669"/>
    <property type="project" value="UniProtKB-KW"/>
</dbReference>
<evidence type="ECO:0000256" key="7">
    <source>
        <dbReference type="ARBA" id="ARBA00023157"/>
    </source>
</evidence>
<evidence type="ECO:0000313" key="18">
    <source>
        <dbReference type="EMBL" id="KAJ5703802.1"/>
    </source>
</evidence>
<feature type="signal peptide" evidence="17">
    <location>
        <begin position="1"/>
        <end position="18"/>
    </location>
</feature>
<dbReference type="InterPro" id="IPR011050">
    <property type="entry name" value="Pectin_lyase_fold/virulence"/>
</dbReference>
<evidence type="ECO:0000256" key="13">
    <source>
        <dbReference type="ARBA" id="ARBA00041474"/>
    </source>
</evidence>
<feature type="chain" id="PRO_5042167414" description="galacturonan 1,4-alpha-galacturonidase" evidence="17">
    <location>
        <begin position="19"/>
        <end position="451"/>
    </location>
</feature>
<comment type="similarity">
    <text evidence="2 16">Belongs to the glycosyl hydrolase 28 family.</text>
</comment>
<evidence type="ECO:0000256" key="9">
    <source>
        <dbReference type="ARBA" id="ARBA00023295"/>
    </source>
</evidence>
<keyword evidence="6 16" id="KW-0378">Hydrolase</keyword>
<evidence type="ECO:0000256" key="12">
    <source>
        <dbReference type="ARBA" id="ARBA00038933"/>
    </source>
</evidence>
<reference evidence="18" key="2">
    <citation type="submission" date="2023-01" db="EMBL/GenBank/DDBJ databases">
        <authorList>
            <person name="Petersen C."/>
        </authorList>
    </citation>
    <scope>NUCLEOTIDE SEQUENCE</scope>
    <source>
        <strain evidence="18">IBT 17514</strain>
    </source>
</reference>
<evidence type="ECO:0000256" key="11">
    <source>
        <dbReference type="ARBA" id="ARBA00037312"/>
    </source>
</evidence>
<keyword evidence="7" id="KW-1015">Disulfide bond</keyword>
<evidence type="ECO:0000256" key="8">
    <source>
        <dbReference type="ARBA" id="ARBA00023180"/>
    </source>
</evidence>
<dbReference type="AlphaFoldDB" id="A0AAD6HB63"/>
<dbReference type="PANTHER" id="PTHR31736">
    <property type="match status" value="1"/>
</dbReference>
<dbReference type="GO" id="GO:0047911">
    <property type="term" value="F:galacturan 1,4-alpha-galacturonidase activity"/>
    <property type="evidence" value="ECO:0007669"/>
    <property type="project" value="UniProtKB-EC"/>
</dbReference>
<dbReference type="SUPFAM" id="SSF51126">
    <property type="entry name" value="Pectin lyase-like"/>
    <property type="match status" value="1"/>
</dbReference>
<reference evidence="18" key="1">
    <citation type="journal article" date="2023" name="IMA Fungus">
        <title>Comparative genomic study of the Penicillium genus elucidates a diverse pangenome and 15 lateral gene transfer events.</title>
        <authorList>
            <person name="Petersen C."/>
            <person name="Sorensen T."/>
            <person name="Nielsen M.R."/>
            <person name="Sondergaard T.E."/>
            <person name="Sorensen J.L."/>
            <person name="Fitzpatrick D.A."/>
            <person name="Frisvad J.C."/>
            <person name="Nielsen K.L."/>
        </authorList>
    </citation>
    <scope>NUCLEOTIDE SEQUENCE</scope>
    <source>
        <strain evidence="18">IBT 17514</strain>
    </source>
</reference>
<evidence type="ECO:0000256" key="10">
    <source>
        <dbReference type="ARBA" id="ARBA00023316"/>
    </source>
</evidence>
<proteinExistence type="inferred from homology"/>
<name>A0AAD6HB63_9EURO</name>
<evidence type="ECO:0000256" key="16">
    <source>
        <dbReference type="RuleBase" id="RU361169"/>
    </source>
</evidence>
<evidence type="ECO:0000256" key="17">
    <source>
        <dbReference type="SAM" id="SignalP"/>
    </source>
</evidence>
<comment type="catalytic activity">
    <reaction evidence="15">
        <text>[(1-&gt;4)-alpha-D-galacturonosyl](n) + H2O = alpha-D-galacturonate + [(1-&gt;4)-alpha-D-galacturonosyl](n-1)</text>
        <dbReference type="Rhea" id="RHEA:14117"/>
        <dbReference type="Rhea" id="RHEA-COMP:14570"/>
        <dbReference type="Rhea" id="RHEA-COMP:14572"/>
        <dbReference type="ChEBI" id="CHEBI:15377"/>
        <dbReference type="ChEBI" id="CHEBI:58658"/>
        <dbReference type="ChEBI" id="CHEBI:140523"/>
        <dbReference type="EC" id="3.2.1.67"/>
    </reaction>
</comment>
<keyword evidence="9 16" id="KW-0326">Glycosidase</keyword>
<organism evidence="18 19">
    <name type="scientific">Penicillium malachiteum</name>
    <dbReference type="NCBI Taxonomy" id="1324776"/>
    <lineage>
        <taxon>Eukaryota</taxon>
        <taxon>Fungi</taxon>
        <taxon>Dikarya</taxon>
        <taxon>Ascomycota</taxon>
        <taxon>Pezizomycotina</taxon>
        <taxon>Eurotiomycetes</taxon>
        <taxon>Eurotiomycetidae</taxon>
        <taxon>Eurotiales</taxon>
        <taxon>Aspergillaceae</taxon>
        <taxon>Penicillium</taxon>
    </lineage>
</organism>
<keyword evidence="3" id="KW-0964">Secreted</keyword>
<evidence type="ECO:0000256" key="5">
    <source>
        <dbReference type="ARBA" id="ARBA00022737"/>
    </source>
</evidence>
<dbReference type="GO" id="GO:0045490">
    <property type="term" value="P:pectin catabolic process"/>
    <property type="evidence" value="ECO:0007669"/>
    <property type="project" value="UniProtKB-ARBA"/>
</dbReference>
<dbReference type="InterPro" id="IPR000743">
    <property type="entry name" value="Glyco_hydro_28"/>
</dbReference>
<comment type="function">
    <text evidence="11">Specific in hydrolyzing the terminal glycosidic bond of polygalacturonic acid and oligogalacturonates.</text>
</comment>
<dbReference type="Proteomes" id="UP001215712">
    <property type="component" value="Unassembled WGS sequence"/>
</dbReference>
<dbReference type="InterPro" id="IPR012334">
    <property type="entry name" value="Pectin_lyas_fold"/>
</dbReference>
<protein>
    <recommendedName>
        <fullName evidence="12">galacturonan 1,4-alpha-galacturonidase</fullName>
        <ecNumber evidence="12">3.2.1.67</ecNumber>
    </recommendedName>
    <alternativeName>
        <fullName evidence="13">Galacturan 1,4-alpha-galacturonidase C</fullName>
    </alternativeName>
    <alternativeName>
        <fullName evidence="14">Poly(1,4-alpha-D-galacturonide)galacturonohydrolase C</fullName>
    </alternativeName>
</protein>
<evidence type="ECO:0000256" key="2">
    <source>
        <dbReference type="ARBA" id="ARBA00008834"/>
    </source>
</evidence>
<dbReference type="Pfam" id="PF00295">
    <property type="entry name" value="Glyco_hydro_28"/>
    <property type="match status" value="1"/>
</dbReference>
<gene>
    <name evidence="18" type="ORF">N7493_010940</name>
</gene>
<evidence type="ECO:0000256" key="14">
    <source>
        <dbReference type="ARBA" id="ARBA00042262"/>
    </source>
</evidence>
<evidence type="ECO:0000313" key="19">
    <source>
        <dbReference type="Proteomes" id="UP001215712"/>
    </source>
</evidence>
<dbReference type="SMART" id="SM00710">
    <property type="entry name" value="PbH1"/>
    <property type="match status" value="4"/>
</dbReference>
<dbReference type="InterPro" id="IPR006626">
    <property type="entry name" value="PbH1"/>
</dbReference>